<keyword evidence="1" id="KW-0472">Membrane</keyword>
<dbReference type="InterPro" id="IPR007060">
    <property type="entry name" value="FtsL/DivIC"/>
</dbReference>
<dbReference type="Proteomes" id="UP000323844">
    <property type="component" value="Chromosome"/>
</dbReference>
<evidence type="ECO:0000256" key="1">
    <source>
        <dbReference type="SAM" id="Phobius"/>
    </source>
</evidence>
<keyword evidence="1" id="KW-1133">Transmembrane helix</keyword>
<dbReference type="RefSeq" id="WP_148951930.1">
    <property type="nucleotide sequence ID" value="NZ_CP043312.1"/>
</dbReference>
<dbReference type="OrthoDB" id="9815600at2"/>
<evidence type="ECO:0000313" key="3">
    <source>
        <dbReference type="Proteomes" id="UP000323844"/>
    </source>
</evidence>
<keyword evidence="3" id="KW-1185">Reference proteome</keyword>
<proteinExistence type="predicted"/>
<accession>A0A5C0UIF5</accession>
<sequence>MKNTTKTKLAVIITIAMSFFLIFFHLMYCKRGLVSYVQLHKEIDKNSEYLEMLKMKRISLENKIELLQTSSLDLDFLEEQARKILDMSKNDEVIVIPSKTINGKVSKNLKNVQ</sequence>
<dbReference type="KEGG" id="snay:FZC37_01285"/>
<dbReference type="EMBL" id="CP043312">
    <property type="protein sequence ID" value="QEK39569.1"/>
    <property type="molecule type" value="Genomic_DNA"/>
</dbReference>
<keyword evidence="1" id="KW-0812">Transmembrane</keyword>
<protein>
    <submittedName>
        <fullName evidence="2">Septum formation initiator family protein</fullName>
    </submittedName>
</protein>
<reference evidence="2 3" key="1">
    <citation type="submission" date="2019-08" db="EMBL/GenBank/DDBJ databases">
        <title>Highly reduced genomes of protist endosymbionts show evolutionary convergence.</title>
        <authorList>
            <person name="George E."/>
            <person name="Husnik F."/>
            <person name="Tashyreva D."/>
            <person name="Prokopchuk G."/>
            <person name="Horak A."/>
            <person name="Kwong W.K."/>
            <person name="Lukes J."/>
            <person name="Keeling P.J."/>
        </authorList>
    </citation>
    <scope>NUCLEOTIDE SEQUENCE [LARGE SCALE GENOMIC DNA]</scope>
    <source>
        <strain evidence="2">1621</strain>
    </source>
</reference>
<name>A0A5C0UIF5_9RICK</name>
<feature type="transmembrane region" description="Helical" evidence="1">
    <location>
        <begin position="9"/>
        <end position="28"/>
    </location>
</feature>
<dbReference type="Pfam" id="PF04977">
    <property type="entry name" value="DivIC"/>
    <property type="match status" value="1"/>
</dbReference>
<evidence type="ECO:0000313" key="2">
    <source>
        <dbReference type="EMBL" id="QEK39569.1"/>
    </source>
</evidence>
<dbReference type="AlphaFoldDB" id="A0A5C0UIF5"/>
<organism evidence="2 3">
    <name type="scientific">Candidatus Sneabacter namystus</name>
    <dbReference type="NCBI Taxonomy" id="2601646"/>
    <lineage>
        <taxon>Bacteria</taxon>
        <taxon>Pseudomonadati</taxon>
        <taxon>Pseudomonadota</taxon>
        <taxon>Alphaproteobacteria</taxon>
        <taxon>Rickettsiales</taxon>
        <taxon>Rickettsiaceae</taxon>
        <taxon>Rickettsieae</taxon>
        <taxon>Candidatus Sneabacter</taxon>
    </lineage>
</organism>
<gene>
    <name evidence="2" type="ORF">FZC37_01285</name>
</gene>